<sequence length="626" mass="68623">MSSDLATVRAEVKAWERSFKENNGRNPTIDDIKKQPAVAQRYKLYKKLSKTATGASSSDLRPNDPPSTPTRQTPSTSKPPPKLLLSASRLVETTAPLASYNPFSPQKKNKGKQRESIPFNLVKPTTNPFSSPRKSKLHASQREPSPDPFPLIEPSLPSTSTVLPPEPLSAVSRARKRLRGEPVSPSPNKEKRRRVLSPASLPFPKLQLQSSGNDSDDGGDDDDDEGEGDPDPDGGNSSFVDDSPMKPAANGKAFTFLFEEAVKPTSTSELFGDDVPAAKPQRAGQQPRSKLPSMDDDIFSEDPRSKGSVKKSSMKAGPSSKSQTSVLTKSRSKLVQSTLPFINKPSNDTRERSPSEPRTSAKRVLAETEHVHDDTPMDDDNSTPPLEEPPNSQLLPPSPNPHASRPTGKSKPNGARSSQPSKATGRKKAKLQDVDYNMTEDMKNDDGSSSDSLNRHHSVKLVHHSRGIRAALATEEGNAEIEDPIMSYARRVQPRGQGSTKQGRNSGTDVILGEDGSQGEDIVDDEKLESHLPTKLHRVLVLETLKSKQNDDEEEKIVKGLLSGRRLLHYDPKKGGEIWGVGEDERDELAGHEEQDVDEALDEWEGDPVPWEVGELSESYYHPEEL</sequence>
<keyword evidence="4 7" id="KW-0235">DNA replication</keyword>
<comment type="similarity">
    <text evidence="2 7">Belongs to the SLD2 family.</text>
</comment>
<feature type="region of interest" description="Disordered" evidence="8">
    <location>
        <begin position="493"/>
        <end position="520"/>
    </location>
</feature>
<dbReference type="InterPro" id="IPR021110">
    <property type="entry name" value="DNA_rep_checkpnt_protein"/>
</dbReference>
<dbReference type="GO" id="GO:0031261">
    <property type="term" value="C:DNA replication preinitiation complex"/>
    <property type="evidence" value="ECO:0007669"/>
    <property type="project" value="TreeGrafter"/>
</dbReference>
<evidence type="ECO:0000313" key="9">
    <source>
        <dbReference type="EMBL" id="KAJ3574030.1"/>
    </source>
</evidence>
<feature type="compositionally biased region" description="Polar residues" evidence="8">
    <location>
        <begin position="50"/>
        <end position="60"/>
    </location>
</feature>
<evidence type="ECO:0000256" key="6">
    <source>
        <dbReference type="ARBA" id="ARBA00023306"/>
    </source>
</evidence>
<protein>
    <recommendedName>
        <fullName evidence="3 7">DNA replication regulator SLD2</fullName>
    </recommendedName>
</protein>
<feature type="region of interest" description="Disordered" evidence="8">
    <location>
        <begin position="265"/>
        <end position="460"/>
    </location>
</feature>
<keyword evidence="5 7" id="KW-0539">Nucleus</keyword>
<dbReference type="GO" id="GO:0000727">
    <property type="term" value="P:double-strand break repair via break-induced replication"/>
    <property type="evidence" value="ECO:0007669"/>
    <property type="project" value="TreeGrafter"/>
</dbReference>
<dbReference type="FunFam" id="1.10.10.1460:FF:000001">
    <property type="entry name" value="DNA replication regulator Sld2"/>
    <property type="match status" value="1"/>
</dbReference>
<evidence type="ECO:0000256" key="7">
    <source>
        <dbReference type="RuleBase" id="RU367067"/>
    </source>
</evidence>
<dbReference type="EMBL" id="JANIEX010000083">
    <property type="protein sequence ID" value="KAJ3574030.1"/>
    <property type="molecule type" value="Genomic_DNA"/>
</dbReference>
<dbReference type="Pfam" id="PF11719">
    <property type="entry name" value="Drc1-Sld2"/>
    <property type="match status" value="1"/>
</dbReference>
<feature type="compositionally biased region" description="Acidic residues" evidence="8">
    <location>
        <begin position="595"/>
        <end position="606"/>
    </location>
</feature>
<comment type="caution">
    <text evidence="9">The sequence shown here is derived from an EMBL/GenBank/DDBJ whole genome shotgun (WGS) entry which is preliminary data.</text>
</comment>
<evidence type="ECO:0000256" key="4">
    <source>
        <dbReference type="ARBA" id="ARBA00022705"/>
    </source>
</evidence>
<feature type="compositionally biased region" description="Acidic residues" evidence="8">
    <location>
        <begin position="214"/>
        <end position="232"/>
    </location>
</feature>
<evidence type="ECO:0000256" key="1">
    <source>
        <dbReference type="ARBA" id="ARBA00004123"/>
    </source>
</evidence>
<reference evidence="9" key="1">
    <citation type="submission" date="2022-07" db="EMBL/GenBank/DDBJ databases">
        <title>Genome Sequence of Leucocoprinus birnbaumii.</title>
        <authorList>
            <person name="Buettner E."/>
        </authorList>
    </citation>
    <scope>NUCLEOTIDE SEQUENCE</scope>
    <source>
        <strain evidence="9">VT141</strain>
    </source>
</reference>
<feature type="region of interest" description="Disordered" evidence="8">
    <location>
        <begin position="49"/>
        <end position="249"/>
    </location>
</feature>
<comment type="function">
    <text evidence="7">Has a role in the initiation of DNA replication. Required at S-phase checkpoint.</text>
</comment>
<dbReference type="InterPro" id="IPR040203">
    <property type="entry name" value="Sld2"/>
</dbReference>
<feature type="compositionally biased region" description="Polar residues" evidence="8">
    <location>
        <begin position="123"/>
        <end position="132"/>
    </location>
</feature>
<feature type="compositionally biased region" description="Low complexity" evidence="8">
    <location>
        <begin position="153"/>
        <end position="163"/>
    </location>
</feature>
<dbReference type="GO" id="GO:0003697">
    <property type="term" value="F:single-stranded DNA binding"/>
    <property type="evidence" value="ECO:0007669"/>
    <property type="project" value="TreeGrafter"/>
</dbReference>
<dbReference type="PANTHER" id="PTHR28124:SF1">
    <property type="entry name" value="DNA REPLICATION REGULATOR SLD2"/>
    <property type="match status" value="1"/>
</dbReference>
<feature type="compositionally biased region" description="Polar residues" evidence="8">
    <location>
        <begin position="496"/>
        <end position="508"/>
    </location>
</feature>
<evidence type="ECO:0000256" key="2">
    <source>
        <dbReference type="ARBA" id="ARBA00007276"/>
    </source>
</evidence>
<evidence type="ECO:0000313" key="10">
    <source>
        <dbReference type="Proteomes" id="UP001213000"/>
    </source>
</evidence>
<keyword evidence="6 7" id="KW-0131">Cell cycle</keyword>
<organism evidence="9 10">
    <name type="scientific">Leucocoprinus birnbaumii</name>
    <dbReference type="NCBI Taxonomy" id="56174"/>
    <lineage>
        <taxon>Eukaryota</taxon>
        <taxon>Fungi</taxon>
        <taxon>Dikarya</taxon>
        <taxon>Basidiomycota</taxon>
        <taxon>Agaricomycotina</taxon>
        <taxon>Agaricomycetes</taxon>
        <taxon>Agaricomycetidae</taxon>
        <taxon>Agaricales</taxon>
        <taxon>Agaricineae</taxon>
        <taxon>Agaricaceae</taxon>
        <taxon>Leucocoprinus</taxon>
    </lineage>
</organism>
<comment type="subcellular location">
    <subcellularLocation>
        <location evidence="1 7">Nucleus</location>
    </subcellularLocation>
</comment>
<proteinExistence type="inferred from homology"/>
<keyword evidence="10" id="KW-1185">Reference proteome</keyword>
<evidence type="ECO:0000256" key="8">
    <source>
        <dbReference type="SAM" id="MobiDB-lite"/>
    </source>
</evidence>
<dbReference type="PANTHER" id="PTHR28124">
    <property type="entry name" value="DNA REPLICATION REGULATOR SLD2"/>
    <property type="match status" value="1"/>
</dbReference>
<gene>
    <name evidence="9" type="ORF">NP233_g2047</name>
</gene>
<feature type="region of interest" description="Disordered" evidence="8">
    <location>
        <begin position="574"/>
        <end position="626"/>
    </location>
</feature>
<dbReference type="CDD" id="cd22289">
    <property type="entry name" value="RecQL4_SLD2_NTD"/>
    <property type="match status" value="1"/>
</dbReference>
<dbReference type="AlphaFoldDB" id="A0AAD5W1H2"/>
<evidence type="ECO:0000256" key="3">
    <source>
        <dbReference type="ARBA" id="ARBA00018363"/>
    </source>
</evidence>
<feature type="compositionally biased region" description="Polar residues" evidence="8">
    <location>
        <begin position="319"/>
        <end position="346"/>
    </location>
</feature>
<name>A0AAD5W1H2_9AGAR</name>
<accession>A0AAD5W1H2</accession>
<dbReference type="GO" id="GO:1902977">
    <property type="term" value="P:mitotic DNA replication preinitiation complex assembly"/>
    <property type="evidence" value="ECO:0007669"/>
    <property type="project" value="TreeGrafter"/>
</dbReference>
<dbReference type="Gene3D" id="1.10.10.1460">
    <property type="match status" value="1"/>
</dbReference>
<evidence type="ECO:0000256" key="5">
    <source>
        <dbReference type="ARBA" id="ARBA00023242"/>
    </source>
</evidence>
<dbReference type="GO" id="GO:0006270">
    <property type="term" value="P:DNA replication initiation"/>
    <property type="evidence" value="ECO:0007669"/>
    <property type="project" value="UniProtKB-UniRule"/>
</dbReference>
<feature type="compositionally biased region" description="Basic and acidic residues" evidence="8">
    <location>
        <begin position="364"/>
        <end position="375"/>
    </location>
</feature>
<dbReference type="GO" id="GO:0003688">
    <property type="term" value="F:DNA replication origin binding"/>
    <property type="evidence" value="ECO:0007669"/>
    <property type="project" value="TreeGrafter"/>
</dbReference>
<dbReference type="Proteomes" id="UP001213000">
    <property type="component" value="Unassembled WGS sequence"/>
</dbReference>